<keyword evidence="4 11" id="KW-0418">Kinase</keyword>
<dbReference type="GO" id="GO:0005524">
    <property type="term" value="F:ATP binding"/>
    <property type="evidence" value="ECO:0007669"/>
    <property type="project" value="UniProtKB-KW"/>
</dbReference>
<evidence type="ECO:0000256" key="5">
    <source>
        <dbReference type="ARBA" id="ARBA00022840"/>
    </source>
</evidence>
<dbReference type="InterPro" id="IPR008271">
    <property type="entry name" value="Ser/Thr_kinase_AS"/>
</dbReference>
<feature type="compositionally biased region" description="Polar residues" evidence="9">
    <location>
        <begin position="298"/>
        <end position="324"/>
    </location>
</feature>
<dbReference type="EMBL" id="NBII01000007">
    <property type="protein sequence ID" value="PAV17514.1"/>
    <property type="molecule type" value="Genomic_DNA"/>
</dbReference>
<gene>
    <name evidence="11" type="ORF">PNOK_0757900</name>
</gene>
<evidence type="ECO:0000256" key="3">
    <source>
        <dbReference type="ARBA" id="ARBA00022741"/>
    </source>
</evidence>
<keyword evidence="12" id="KW-1185">Reference proteome</keyword>
<dbReference type="InParanoid" id="A0A286UDB4"/>
<dbReference type="Pfam" id="PF00069">
    <property type="entry name" value="Pkinase"/>
    <property type="match status" value="1"/>
</dbReference>
<dbReference type="Proteomes" id="UP000217199">
    <property type="component" value="Unassembled WGS sequence"/>
</dbReference>
<accession>A0A286UDB4</accession>
<feature type="compositionally biased region" description="Polar residues" evidence="9">
    <location>
        <begin position="389"/>
        <end position="402"/>
    </location>
</feature>
<dbReference type="InterPro" id="IPR030616">
    <property type="entry name" value="Aur-like"/>
</dbReference>
<keyword evidence="2" id="KW-0808">Transferase</keyword>
<evidence type="ECO:0000256" key="7">
    <source>
        <dbReference type="PIRSR" id="PIRSR630616-2"/>
    </source>
</evidence>
<feature type="cross-link" description="Glycyl lysine isopeptide (Lys-Gly) (interchain with G-Cter in SUMO2)" evidence="8">
    <location>
        <position position="150"/>
    </location>
</feature>
<keyword evidence="1" id="KW-0723">Serine/threonine-protein kinase</keyword>
<evidence type="ECO:0000256" key="1">
    <source>
        <dbReference type="ARBA" id="ARBA00022527"/>
    </source>
</evidence>
<dbReference type="STRING" id="2282107.A0A286UDB4"/>
<feature type="binding site" evidence="7">
    <location>
        <position position="166"/>
    </location>
    <ligand>
        <name>ATP</name>
        <dbReference type="ChEBI" id="CHEBI:30616"/>
    </ligand>
</feature>
<dbReference type="InterPro" id="IPR011009">
    <property type="entry name" value="Kinase-like_dom_sf"/>
</dbReference>
<feature type="region of interest" description="Disordered" evidence="9">
    <location>
        <begin position="244"/>
        <end position="464"/>
    </location>
</feature>
<evidence type="ECO:0000256" key="2">
    <source>
        <dbReference type="ARBA" id="ARBA00022679"/>
    </source>
</evidence>
<feature type="compositionally biased region" description="Polar residues" evidence="9">
    <location>
        <begin position="444"/>
        <end position="457"/>
    </location>
</feature>
<evidence type="ECO:0000313" key="11">
    <source>
        <dbReference type="EMBL" id="PAV17514.1"/>
    </source>
</evidence>
<proteinExistence type="predicted"/>
<feature type="compositionally biased region" description="Low complexity" evidence="9">
    <location>
        <begin position="364"/>
        <end position="373"/>
    </location>
</feature>
<feature type="active site" description="Proton acceptor" evidence="6">
    <location>
        <position position="148"/>
    </location>
</feature>
<organism evidence="11 12">
    <name type="scientific">Pyrrhoderma noxium</name>
    <dbReference type="NCBI Taxonomy" id="2282107"/>
    <lineage>
        <taxon>Eukaryota</taxon>
        <taxon>Fungi</taxon>
        <taxon>Dikarya</taxon>
        <taxon>Basidiomycota</taxon>
        <taxon>Agaricomycotina</taxon>
        <taxon>Agaricomycetes</taxon>
        <taxon>Hymenochaetales</taxon>
        <taxon>Hymenochaetaceae</taxon>
        <taxon>Pyrrhoderma</taxon>
    </lineage>
</organism>
<feature type="domain" description="Protein kinase" evidence="10">
    <location>
        <begin position="20"/>
        <end position="312"/>
    </location>
</feature>
<dbReference type="InterPro" id="IPR000719">
    <property type="entry name" value="Prot_kinase_dom"/>
</dbReference>
<dbReference type="PANTHER" id="PTHR24350">
    <property type="entry name" value="SERINE/THREONINE-PROTEIN KINASE IAL-RELATED"/>
    <property type="match status" value="1"/>
</dbReference>
<feature type="binding site" evidence="7">
    <location>
        <begin position="152"/>
        <end position="153"/>
    </location>
    <ligand>
        <name>ATP</name>
        <dbReference type="ChEBI" id="CHEBI:30616"/>
    </ligand>
</feature>
<protein>
    <submittedName>
        <fullName evidence="11">AUR kinase</fullName>
    </submittedName>
</protein>
<name>A0A286UDB4_9AGAM</name>
<dbReference type="AlphaFoldDB" id="A0A286UDB4"/>
<dbReference type="SUPFAM" id="SSF56112">
    <property type="entry name" value="Protein kinase-like (PK-like)"/>
    <property type="match status" value="1"/>
</dbReference>
<evidence type="ECO:0000259" key="10">
    <source>
        <dbReference type="PROSITE" id="PS50011"/>
    </source>
</evidence>
<evidence type="ECO:0000256" key="4">
    <source>
        <dbReference type="ARBA" id="ARBA00022777"/>
    </source>
</evidence>
<reference evidence="11 12" key="1">
    <citation type="journal article" date="2017" name="Mol. Ecol.">
        <title>Comparative and population genomic landscape of Phellinus noxius: A hypervariable fungus causing root rot in trees.</title>
        <authorList>
            <person name="Chung C.L."/>
            <person name="Lee T.J."/>
            <person name="Akiba M."/>
            <person name="Lee H.H."/>
            <person name="Kuo T.H."/>
            <person name="Liu D."/>
            <person name="Ke H.M."/>
            <person name="Yokoi T."/>
            <person name="Roa M.B."/>
            <person name="Lu M.J."/>
            <person name="Chang Y.Y."/>
            <person name="Ann P.J."/>
            <person name="Tsai J.N."/>
            <person name="Chen C.Y."/>
            <person name="Tzean S.S."/>
            <person name="Ota Y."/>
            <person name="Hattori T."/>
            <person name="Sahashi N."/>
            <person name="Liou R.F."/>
            <person name="Kikuchi T."/>
            <person name="Tsai I.J."/>
        </authorList>
    </citation>
    <scope>NUCLEOTIDE SEQUENCE [LARGE SCALE GENOMIC DNA]</scope>
    <source>
        <strain evidence="11 12">FFPRI411160</strain>
    </source>
</reference>
<sequence>MTSQPQRTKEAYPLDLGDFEAKPQTIHDGRFGTLCVGRLKDPNNKKYTRFGRTPGEDVVVLKKVVDKSSLAREKIAYELLPDNDKLMDIYGQVEIGGETYMVCEFIGQGDFYKWGTAFKSFNETLLRAFMHTSGGYAAMHARNLIHRDIKPENTMLTKSGSVKIVDFGNVFHATREKPEPSNIVGSLDSLAPEQVRKYLSKVGALVHPNQKSQEHASFMTYGNDKTDVWALGFIPGERPSMKEIYGDNWTQGKGKGAAVGATASTSQQSSRSTHTTAAAKSQSATTTTTSVVRERSPQRTSTQLHSKPSPAQNKNSASVPQQQKPDPRPITLTERPKAQEPAKPSTAGTPVSRSKPETAPPSRPSASGSSSTTVNKATTPPSPAKKRSSPTTQPPVTGSNTPPSGPRPAKSSTTTAATSHHSTKTAPGSASTSTTSQYTARAGSASTASKRVSTTESTKPHTAAKKEAIYYRFREFCVHDIDFKFGGRMPSQDCLPLS</sequence>
<keyword evidence="5 7" id="KW-0067">ATP-binding</keyword>
<evidence type="ECO:0000256" key="8">
    <source>
        <dbReference type="PIRSR" id="PIRSR630616-3"/>
    </source>
</evidence>
<feature type="compositionally biased region" description="Low complexity" evidence="9">
    <location>
        <begin position="409"/>
        <end position="442"/>
    </location>
</feature>
<evidence type="ECO:0000256" key="6">
    <source>
        <dbReference type="PIRSR" id="PIRSR630616-1"/>
    </source>
</evidence>
<dbReference type="GO" id="GO:0004674">
    <property type="term" value="F:protein serine/threonine kinase activity"/>
    <property type="evidence" value="ECO:0007669"/>
    <property type="project" value="UniProtKB-KW"/>
</dbReference>
<dbReference type="PROSITE" id="PS50011">
    <property type="entry name" value="PROTEIN_KINASE_DOM"/>
    <property type="match status" value="1"/>
</dbReference>
<evidence type="ECO:0000256" key="9">
    <source>
        <dbReference type="SAM" id="MobiDB-lite"/>
    </source>
</evidence>
<evidence type="ECO:0000313" key="12">
    <source>
        <dbReference type="Proteomes" id="UP000217199"/>
    </source>
</evidence>
<comment type="caution">
    <text evidence="11">The sequence shown here is derived from an EMBL/GenBank/DDBJ whole genome shotgun (WGS) entry which is preliminary data.</text>
</comment>
<dbReference type="SMART" id="SM00220">
    <property type="entry name" value="S_TKc"/>
    <property type="match status" value="1"/>
</dbReference>
<keyword evidence="3 7" id="KW-0547">Nucleotide-binding</keyword>
<feature type="compositionally biased region" description="Low complexity" evidence="9">
    <location>
        <begin position="250"/>
        <end position="290"/>
    </location>
</feature>
<dbReference type="PROSITE" id="PS00108">
    <property type="entry name" value="PROTEIN_KINASE_ST"/>
    <property type="match status" value="1"/>
</dbReference>
<dbReference type="Gene3D" id="1.10.510.10">
    <property type="entry name" value="Transferase(Phosphotransferase) domain 1"/>
    <property type="match status" value="1"/>
</dbReference>
<dbReference type="OrthoDB" id="6513151at2759"/>